<dbReference type="GO" id="GO:0031501">
    <property type="term" value="C:mannosyltransferase complex"/>
    <property type="evidence" value="ECO:0007669"/>
    <property type="project" value="TreeGrafter"/>
</dbReference>
<protein>
    <recommendedName>
        <fullName evidence="13">Glycosyltransferase RgtA/B/C/D-like domain-containing protein</fullName>
    </recommendedName>
</protein>
<evidence type="ECO:0000256" key="5">
    <source>
        <dbReference type="ARBA" id="ARBA00022679"/>
    </source>
</evidence>
<reference evidence="11 12" key="1">
    <citation type="journal article" date="2014" name="BMC Genomics">
        <title>Comparison of environmental and isolate Sulfobacillus genomes reveals diverse carbon, sulfur, nitrogen, and hydrogen metabolisms.</title>
        <authorList>
            <person name="Justice N.B."/>
            <person name="Norman A."/>
            <person name="Brown C.T."/>
            <person name="Singh A."/>
            <person name="Thomas B.C."/>
            <person name="Banfield J.F."/>
        </authorList>
    </citation>
    <scope>NUCLEOTIDE SEQUENCE [LARGE SCALE GENOMIC DNA]</scope>
    <source>
        <strain evidence="11">AMDSBA1</strain>
    </source>
</reference>
<comment type="subcellular location">
    <subcellularLocation>
        <location evidence="1">Endoplasmic reticulum membrane</location>
        <topology evidence="1">Multi-pass membrane protein</topology>
    </subcellularLocation>
</comment>
<dbReference type="Proteomes" id="UP000242699">
    <property type="component" value="Unassembled WGS sequence"/>
</dbReference>
<dbReference type="PANTHER" id="PTHR12468:SF2">
    <property type="entry name" value="GPI MANNOSYLTRANSFERASE 2"/>
    <property type="match status" value="1"/>
</dbReference>
<organism evidence="11 12">
    <name type="scientific">Sulfobacillus benefaciens</name>
    <dbReference type="NCBI Taxonomy" id="453960"/>
    <lineage>
        <taxon>Bacteria</taxon>
        <taxon>Bacillati</taxon>
        <taxon>Bacillota</taxon>
        <taxon>Clostridia</taxon>
        <taxon>Eubacteriales</taxon>
        <taxon>Clostridiales Family XVII. Incertae Sedis</taxon>
        <taxon>Sulfobacillus</taxon>
    </lineage>
</organism>
<feature type="transmembrane region" description="Helical" evidence="10">
    <location>
        <begin position="386"/>
        <end position="409"/>
    </location>
</feature>
<keyword evidence="3" id="KW-0337">GPI-anchor biosynthesis</keyword>
<evidence type="ECO:0000313" key="12">
    <source>
        <dbReference type="Proteomes" id="UP000242699"/>
    </source>
</evidence>
<keyword evidence="8 10" id="KW-1133">Transmembrane helix</keyword>
<dbReference type="AlphaFoldDB" id="A0A2T2X3N2"/>
<evidence type="ECO:0000256" key="1">
    <source>
        <dbReference type="ARBA" id="ARBA00004477"/>
    </source>
</evidence>
<feature type="transmembrane region" description="Helical" evidence="10">
    <location>
        <begin position="234"/>
        <end position="253"/>
    </location>
</feature>
<feature type="transmembrane region" description="Helical" evidence="10">
    <location>
        <begin position="202"/>
        <end position="222"/>
    </location>
</feature>
<feature type="transmembrane region" description="Helical" evidence="10">
    <location>
        <begin position="336"/>
        <end position="357"/>
    </location>
</feature>
<sequence>MAKDPVSDAAVAVGRKAPLLHLSPHLKWSAIRPLLWLFLISRAFFMEIGGLAYIYLPHAWVESPPGTLPPGGQLLYHVTFGLWSHWDGLWYLSIANRGYLNHPTATAFFPLYPWLIRLFGGGVISGVFLSLLCFGLTLWFLFHLTRLEFGSGVAWDAVLVLAFFPTAFYANAVYSEPLFMALAIGALYFARTRQYMVAGPMAMAATLASMYGILLSVPLLLLIWRQEHHRLRPLLNVLWPPLGLAVYMTFLLIRFGDPLVFEHAQSNWARHFDWFGSTFWAATLEAWKARGQAINLHQIFAHGMPQLGPSNFYNWLFAIFLIAVLVFSIRRLPLYLWVYEFLAIMVPFSYPATGYALMSLPRLVMEAFPAFIALGLAIHQNPGRRLTYFVLALPLGVLFVSLFATAHWVA</sequence>
<dbReference type="GO" id="GO:0006506">
    <property type="term" value="P:GPI anchor biosynthetic process"/>
    <property type="evidence" value="ECO:0007669"/>
    <property type="project" value="UniProtKB-UniPathway"/>
</dbReference>
<feature type="transmembrane region" description="Helical" evidence="10">
    <location>
        <begin position="312"/>
        <end position="329"/>
    </location>
</feature>
<evidence type="ECO:0000256" key="7">
    <source>
        <dbReference type="ARBA" id="ARBA00022824"/>
    </source>
</evidence>
<dbReference type="PANTHER" id="PTHR12468">
    <property type="entry name" value="GPI MANNOSYLTRANSFERASE 2"/>
    <property type="match status" value="1"/>
</dbReference>
<dbReference type="InterPro" id="IPR007315">
    <property type="entry name" value="PIG-V/Gpi18"/>
</dbReference>
<evidence type="ECO:0000256" key="3">
    <source>
        <dbReference type="ARBA" id="ARBA00022502"/>
    </source>
</evidence>
<evidence type="ECO:0000256" key="10">
    <source>
        <dbReference type="SAM" id="Phobius"/>
    </source>
</evidence>
<dbReference type="GO" id="GO:0000009">
    <property type="term" value="F:alpha-1,6-mannosyltransferase activity"/>
    <property type="evidence" value="ECO:0007669"/>
    <property type="project" value="InterPro"/>
</dbReference>
<accession>A0A2T2X3N2</accession>
<feature type="transmembrane region" description="Helical" evidence="10">
    <location>
        <begin position="34"/>
        <end position="54"/>
    </location>
</feature>
<keyword evidence="5" id="KW-0808">Transferase</keyword>
<evidence type="ECO:0000256" key="2">
    <source>
        <dbReference type="ARBA" id="ARBA00004687"/>
    </source>
</evidence>
<feature type="transmembrane region" description="Helical" evidence="10">
    <location>
        <begin position="114"/>
        <end position="141"/>
    </location>
</feature>
<evidence type="ECO:0000256" key="9">
    <source>
        <dbReference type="ARBA" id="ARBA00023136"/>
    </source>
</evidence>
<comment type="pathway">
    <text evidence="2">Glycolipid biosynthesis; glycosylphosphatidylinositol-anchor biosynthesis.</text>
</comment>
<dbReference type="GO" id="GO:0004376">
    <property type="term" value="F:GPI mannosyltransferase activity"/>
    <property type="evidence" value="ECO:0007669"/>
    <property type="project" value="InterPro"/>
</dbReference>
<name>A0A2T2X3N2_9FIRM</name>
<feature type="transmembrane region" description="Helical" evidence="10">
    <location>
        <begin position="363"/>
        <end position="379"/>
    </location>
</feature>
<dbReference type="EMBL" id="PXYT01000017">
    <property type="protein sequence ID" value="PSR29089.1"/>
    <property type="molecule type" value="Genomic_DNA"/>
</dbReference>
<evidence type="ECO:0000313" key="11">
    <source>
        <dbReference type="EMBL" id="PSR29089.1"/>
    </source>
</evidence>
<gene>
    <name evidence="11" type="ORF">C7B43_08750</name>
</gene>
<evidence type="ECO:0000256" key="8">
    <source>
        <dbReference type="ARBA" id="ARBA00022989"/>
    </source>
</evidence>
<evidence type="ECO:0008006" key="13">
    <source>
        <dbReference type="Google" id="ProtNLM"/>
    </source>
</evidence>
<proteinExistence type="predicted"/>
<keyword evidence="4" id="KW-0328">Glycosyltransferase</keyword>
<dbReference type="GO" id="GO:0016020">
    <property type="term" value="C:membrane"/>
    <property type="evidence" value="ECO:0007669"/>
    <property type="project" value="GOC"/>
</dbReference>
<dbReference type="UniPathway" id="UPA00196"/>
<comment type="caution">
    <text evidence="11">The sequence shown here is derived from an EMBL/GenBank/DDBJ whole genome shotgun (WGS) entry which is preliminary data.</text>
</comment>
<keyword evidence="6 10" id="KW-0812">Transmembrane</keyword>
<evidence type="ECO:0000256" key="4">
    <source>
        <dbReference type="ARBA" id="ARBA00022676"/>
    </source>
</evidence>
<evidence type="ECO:0000256" key="6">
    <source>
        <dbReference type="ARBA" id="ARBA00022692"/>
    </source>
</evidence>
<keyword evidence="7" id="KW-0256">Endoplasmic reticulum</keyword>
<keyword evidence="9 10" id="KW-0472">Membrane</keyword>
<feature type="transmembrane region" description="Helical" evidence="10">
    <location>
        <begin position="153"/>
        <end position="171"/>
    </location>
</feature>